<dbReference type="InterPro" id="IPR000182">
    <property type="entry name" value="GNAT_dom"/>
</dbReference>
<evidence type="ECO:0000313" key="3">
    <source>
        <dbReference type="Proteomes" id="UP000187148"/>
    </source>
</evidence>
<dbReference type="PANTHER" id="PTHR43072">
    <property type="entry name" value="N-ACETYLTRANSFERASE"/>
    <property type="match status" value="1"/>
</dbReference>
<dbReference type="RefSeq" id="WP_076769712.1">
    <property type="nucleotide sequence ID" value="NZ_CP019445.1"/>
</dbReference>
<organism evidence="2 3">
    <name type="scientific">Kosakonia cowanii JCM 10956 = DSM 18146</name>
    <dbReference type="NCBI Taxonomy" id="1300165"/>
    <lineage>
        <taxon>Bacteria</taxon>
        <taxon>Pseudomonadati</taxon>
        <taxon>Pseudomonadota</taxon>
        <taxon>Gammaproteobacteria</taxon>
        <taxon>Enterobacterales</taxon>
        <taxon>Enterobacteriaceae</taxon>
        <taxon>Kosakonia</taxon>
    </lineage>
</organism>
<dbReference type="SUPFAM" id="SSF55729">
    <property type="entry name" value="Acyl-CoA N-acyltransferases (Nat)"/>
    <property type="match status" value="1"/>
</dbReference>
<dbReference type="CDD" id="cd04301">
    <property type="entry name" value="NAT_SF"/>
    <property type="match status" value="1"/>
</dbReference>
<dbReference type="GO" id="GO:0016747">
    <property type="term" value="F:acyltransferase activity, transferring groups other than amino-acyl groups"/>
    <property type="evidence" value="ECO:0007669"/>
    <property type="project" value="InterPro"/>
</dbReference>
<keyword evidence="3" id="KW-1185">Reference proteome</keyword>
<dbReference type="AlphaFoldDB" id="A0A807LJI1"/>
<dbReference type="Gene3D" id="3.40.630.30">
    <property type="match status" value="1"/>
</dbReference>
<reference evidence="2 3" key="1">
    <citation type="submission" date="2017-01" db="EMBL/GenBank/DDBJ databases">
        <authorList>
            <person name="Cao J.-M."/>
        </authorList>
    </citation>
    <scope>NUCLEOTIDE SEQUENCE [LARGE SCALE GENOMIC DNA]</scope>
    <source>
        <strain evidence="2 3">888-76</strain>
    </source>
</reference>
<protein>
    <submittedName>
        <fullName evidence="2">N-acetyltransferase</fullName>
    </submittedName>
</protein>
<sequence length="182" mass="20258">MEIIQAEERHIPAIQQIYAYHVLHGCATFETQPPDEAEMAFRLKRLQASGLPWFVAVVDGNVRGYCYLARYRERHAYRFTLEDSVYIDANCQGQGIGKKLLSHAVAWAEASGFRQLVAVVGNSENAASLALHRGAGFTLTGTLRSVGFKHGRWLDTVMMQRTLGQGESTLPEMAERSGHSAY</sequence>
<name>A0A807LJI1_9ENTR</name>
<proteinExistence type="predicted"/>
<dbReference type="Pfam" id="PF00583">
    <property type="entry name" value="Acetyltransf_1"/>
    <property type="match status" value="1"/>
</dbReference>
<evidence type="ECO:0000313" key="2">
    <source>
        <dbReference type="EMBL" id="APZ06190.1"/>
    </source>
</evidence>
<dbReference type="InterPro" id="IPR016181">
    <property type="entry name" value="Acyl_CoA_acyltransferase"/>
</dbReference>
<keyword evidence="2" id="KW-0808">Transferase</keyword>
<accession>A0A807LJI1</accession>
<feature type="domain" description="N-acetyltransferase" evidence="1">
    <location>
        <begin position="1"/>
        <end position="164"/>
    </location>
</feature>
<dbReference type="PANTHER" id="PTHR43072:SF8">
    <property type="entry name" value="ACYLTRANSFERASE FABY-RELATED"/>
    <property type="match status" value="1"/>
</dbReference>
<dbReference type="EMBL" id="CP019445">
    <property type="protein sequence ID" value="APZ06190.1"/>
    <property type="molecule type" value="Genomic_DNA"/>
</dbReference>
<dbReference type="PROSITE" id="PS51186">
    <property type="entry name" value="GNAT"/>
    <property type="match status" value="1"/>
</dbReference>
<dbReference type="KEGG" id="kco:BWI95_14625"/>
<gene>
    <name evidence="2" type="ORF">BWI95_14625</name>
</gene>
<dbReference type="Proteomes" id="UP000187148">
    <property type="component" value="Chromosome"/>
</dbReference>
<evidence type="ECO:0000259" key="1">
    <source>
        <dbReference type="PROSITE" id="PS51186"/>
    </source>
</evidence>